<keyword evidence="2" id="KW-1185">Reference proteome</keyword>
<dbReference type="Proteomes" id="UP000007575">
    <property type="component" value="Chromosome"/>
</dbReference>
<protein>
    <submittedName>
        <fullName evidence="1">Uncharacterized protein</fullName>
    </submittedName>
</protein>
<reference evidence="1 2" key="1">
    <citation type="journal article" date="2012" name="PLoS ONE">
        <title>Genome sequence and transcriptome analysis of the radioresistant bacterium Deinococcus gobiensis: insights into the extreme environmental adaptations.</title>
        <authorList>
            <person name="Yuan M."/>
            <person name="Chen M."/>
            <person name="Zhang W."/>
            <person name="Lu W."/>
            <person name="Wang J."/>
            <person name="Yang M."/>
            <person name="Zhao P."/>
            <person name="Tang R."/>
            <person name="Li X."/>
            <person name="Hao Y."/>
            <person name="Zhou Z."/>
            <person name="Zhan Y."/>
            <person name="Yu H."/>
            <person name="Teng C."/>
            <person name="Yan Y."/>
            <person name="Ping S."/>
            <person name="Wang Y."/>
            <person name="Lin M."/>
        </authorList>
    </citation>
    <scope>NUCLEOTIDE SEQUENCE [LARGE SCALE GENOMIC DNA]</scope>
    <source>
        <strain evidence="1 2">I-0</strain>
    </source>
</reference>
<dbReference type="KEGG" id="dgo:DGo_CA1445"/>
<organism evidence="1 2">
    <name type="scientific">Deinococcus gobiensis (strain DSM 21396 / JCM 16679 / CGMCC 1.7299 / I-0)</name>
    <dbReference type="NCBI Taxonomy" id="745776"/>
    <lineage>
        <taxon>Bacteria</taxon>
        <taxon>Thermotogati</taxon>
        <taxon>Deinococcota</taxon>
        <taxon>Deinococci</taxon>
        <taxon>Deinococcales</taxon>
        <taxon>Deinococcaceae</taxon>
        <taxon>Deinococcus</taxon>
    </lineage>
</organism>
<gene>
    <name evidence="1" type="ordered locus">DGo_CA1445</name>
</gene>
<accession>H8GTP4</accession>
<dbReference type="EMBL" id="CP002191">
    <property type="protein sequence ID" value="AFD25372.1"/>
    <property type="molecule type" value="Genomic_DNA"/>
</dbReference>
<evidence type="ECO:0000313" key="1">
    <source>
        <dbReference type="EMBL" id="AFD25372.1"/>
    </source>
</evidence>
<sequence length="59" mass="6217">MGHTAPLARGGAASRQKKSARWEFHLGAVRSCGNGNQSQAKLGHHHAALTVLNTVMARA</sequence>
<name>H8GTP4_DEIGI</name>
<dbReference type="PATRIC" id="fig|745776.4.peg.1486"/>
<proteinExistence type="predicted"/>
<dbReference type="AlphaFoldDB" id="H8GTP4"/>
<evidence type="ECO:0000313" key="2">
    <source>
        <dbReference type="Proteomes" id="UP000007575"/>
    </source>
</evidence>
<dbReference type="HOGENOM" id="CLU_2952775_0_0_0"/>